<keyword evidence="2" id="KW-1185">Reference proteome</keyword>
<evidence type="ECO:0000313" key="1">
    <source>
        <dbReference type="EMBL" id="PBC30995.1"/>
    </source>
</evidence>
<evidence type="ECO:0000313" key="2">
    <source>
        <dbReference type="Proteomes" id="UP000242457"/>
    </source>
</evidence>
<dbReference type="EMBL" id="KZ288253">
    <property type="protein sequence ID" value="PBC30995.1"/>
    <property type="molecule type" value="Genomic_DNA"/>
</dbReference>
<dbReference type="OrthoDB" id="7699518at2759"/>
<accession>A0A2A3EGV1</accession>
<proteinExistence type="predicted"/>
<protein>
    <submittedName>
        <fullName evidence="1">Uncharacterized protein</fullName>
    </submittedName>
</protein>
<sequence length="114" mass="13657">MKIKLLSQLILILMGLLVTISQGFLFGFPRNVLRDFLQLLKERKEVKENLHIDHYHMYYYPIEYSIFEPRLKAPKKYELKEIHNNHLATLGWSNHEYKYVPESKIKISSSLYDS</sequence>
<gene>
    <name evidence="1" type="ORF">APICC_02593</name>
</gene>
<organism evidence="1 2">
    <name type="scientific">Apis cerana cerana</name>
    <name type="common">Oriental honeybee</name>
    <dbReference type="NCBI Taxonomy" id="94128"/>
    <lineage>
        <taxon>Eukaryota</taxon>
        <taxon>Metazoa</taxon>
        <taxon>Ecdysozoa</taxon>
        <taxon>Arthropoda</taxon>
        <taxon>Hexapoda</taxon>
        <taxon>Insecta</taxon>
        <taxon>Pterygota</taxon>
        <taxon>Neoptera</taxon>
        <taxon>Endopterygota</taxon>
        <taxon>Hymenoptera</taxon>
        <taxon>Apocrita</taxon>
        <taxon>Aculeata</taxon>
        <taxon>Apoidea</taxon>
        <taxon>Anthophila</taxon>
        <taxon>Apidae</taxon>
        <taxon>Apis</taxon>
    </lineage>
</organism>
<name>A0A2A3EGV1_APICC</name>
<dbReference type="AlphaFoldDB" id="A0A2A3EGV1"/>
<dbReference type="Proteomes" id="UP000242457">
    <property type="component" value="Unassembled WGS sequence"/>
</dbReference>
<reference evidence="1 2" key="1">
    <citation type="submission" date="2014-07" db="EMBL/GenBank/DDBJ databases">
        <title>Genomic and transcriptomic analysis on Apis cerana provide comprehensive insights into honey bee biology.</title>
        <authorList>
            <person name="Diao Q."/>
            <person name="Sun L."/>
            <person name="Zheng H."/>
            <person name="Zheng H."/>
            <person name="Xu S."/>
            <person name="Wang S."/>
            <person name="Zeng Z."/>
            <person name="Hu F."/>
            <person name="Su S."/>
            <person name="Wu J."/>
        </authorList>
    </citation>
    <scope>NUCLEOTIDE SEQUENCE [LARGE SCALE GENOMIC DNA]</scope>
    <source>
        <tissue evidence="1">Pupae without intestine</tissue>
    </source>
</reference>